<reference evidence="1 2" key="1">
    <citation type="submission" date="2014-04" db="EMBL/GenBank/DDBJ databases">
        <authorList>
            <consortium name="DOE Joint Genome Institute"/>
            <person name="Kuo A."/>
            <person name="Kohler A."/>
            <person name="Costa M.D."/>
            <person name="Nagy L.G."/>
            <person name="Floudas D."/>
            <person name="Copeland A."/>
            <person name="Barry K.W."/>
            <person name="Cichocki N."/>
            <person name="Veneault-Fourrey C."/>
            <person name="LaButti K."/>
            <person name="Lindquist E.A."/>
            <person name="Lipzen A."/>
            <person name="Lundell T."/>
            <person name="Morin E."/>
            <person name="Murat C."/>
            <person name="Sun H."/>
            <person name="Tunlid A."/>
            <person name="Henrissat B."/>
            <person name="Grigoriev I.V."/>
            <person name="Hibbett D.S."/>
            <person name="Martin F."/>
            <person name="Nordberg H.P."/>
            <person name="Cantor M.N."/>
            <person name="Hua S.X."/>
        </authorList>
    </citation>
    <scope>NUCLEOTIDE SEQUENCE [LARGE SCALE GENOMIC DNA]</scope>
    <source>
        <strain evidence="1 2">441</strain>
    </source>
</reference>
<keyword evidence="2" id="KW-1185">Reference proteome</keyword>
<gene>
    <name evidence="1" type="ORF">PISMIDRAFT_687403</name>
</gene>
<sequence length="162" mass="17707">MIPVLLHRCATPRSQSSSSPSSGKSIYIPRLVRHHSVVDGRWYTGSPKVFGCYIKTGSWSITTSLAQSQWPSVKLGQRAVFLSNRGSSLPDGASQPCRVFNTVPSIVCSSRGIISRVKHLDVRDPRYATPDSSTALHTAAQRESVHREFTVWSSVAGAPRQS</sequence>
<proteinExistence type="predicted"/>
<dbReference type="Proteomes" id="UP000054018">
    <property type="component" value="Unassembled WGS sequence"/>
</dbReference>
<dbReference type="EMBL" id="KN833897">
    <property type="protein sequence ID" value="KIK15289.1"/>
    <property type="molecule type" value="Genomic_DNA"/>
</dbReference>
<name>A0A0C9YMZ8_9AGAM</name>
<evidence type="ECO:0000313" key="1">
    <source>
        <dbReference type="EMBL" id="KIK15289.1"/>
    </source>
</evidence>
<dbReference type="AlphaFoldDB" id="A0A0C9YMZ8"/>
<evidence type="ECO:0000313" key="2">
    <source>
        <dbReference type="Proteomes" id="UP000054018"/>
    </source>
</evidence>
<accession>A0A0C9YMZ8</accession>
<organism evidence="1 2">
    <name type="scientific">Pisolithus microcarpus 441</name>
    <dbReference type="NCBI Taxonomy" id="765257"/>
    <lineage>
        <taxon>Eukaryota</taxon>
        <taxon>Fungi</taxon>
        <taxon>Dikarya</taxon>
        <taxon>Basidiomycota</taxon>
        <taxon>Agaricomycotina</taxon>
        <taxon>Agaricomycetes</taxon>
        <taxon>Agaricomycetidae</taxon>
        <taxon>Boletales</taxon>
        <taxon>Sclerodermatineae</taxon>
        <taxon>Pisolithaceae</taxon>
        <taxon>Pisolithus</taxon>
    </lineage>
</organism>
<reference evidence="2" key="2">
    <citation type="submission" date="2015-01" db="EMBL/GenBank/DDBJ databases">
        <title>Evolutionary Origins and Diversification of the Mycorrhizal Mutualists.</title>
        <authorList>
            <consortium name="DOE Joint Genome Institute"/>
            <consortium name="Mycorrhizal Genomics Consortium"/>
            <person name="Kohler A."/>
            <person name="Kuo A."/>
            <person name="Nagy L.G."/>
            <person name="Floudas D."/>
            <person name="Copeland A."/>
            <person name="Barry K.W."/>
            <person name="Cichocki N."/>
            <person name="Veneault-Fourrey C."/>
            <person name="LaButti K."/>
            <person name="Lindquist E.A."/>
            <person name="Lipzen A."/>
            <person name="Lundell T."/>
            <person name="Morin E."/>
            <person name="Murat C."/>
            <person name="Riley R."/>
            <person name="Ohm R."/>
            <person name="Sun H."/>
            <person name="Tunlid A."/>
            <person name="Henrissat B."/>
            <person name="Grigoriev I.V."/>
            <person name="Hibbett D.S."/>
            <person name="Martin F."/>
        </authorList>
    </citation>
    <scope>NUCLEOTIDE SEQUENCE [LARGE SCALE GENOMIC DNA]</scope>
    <source>
        <strain evidence="2">441</strain>
    </source>
</reference>
<protein>
    <submittedName>
        <fullName evidence="1">Uncharacterized protein</fullName>
    </submittedName>
</protein>
<dbReference type="HOGENOM" id="CLU_1876246_0_0_1"/>